<evidence type="ECO:0000313" key="1">
    <source>
        <dbReference type="EMBL" id="RIA47008.1"/>
    </source>
</evidence>
<organism evidence="1 2">
    <name type="scientific">Hephaestia caeni</name>
    <dbReference type="NCBI Taxonomy" id="645617"/>
    <lineage>
        <taxon>Bacteria</taxon>
        <taxon>Pseudomonadati</taxon>
        <taxon>Pseudomonadota</taxon>
        <taxon>Alphaproteobacteria</taxon>
        <taxon>Sphingomonadales</taxon>
        <taxon>Sphingomonadaceae</taxon>
        <taxon>Hephaestia</taxon>
    </lineage>
</organism>
<reference evidence="1 2" key="1">
    <citation type="submission" date="2018-08" db="EMBL/GenBank/DDBJ databases">
        <title>Genomic Encyclopedia of Type Strains, Phase IV (KMG-IV): sequencing the most valuable type-strain genomes for metagenomic binning, comparative biology and taxonomic classification.</title>
        <authorList>
            <person name="Goeker M."/>
        </authorList>
    </citation>
    <scope>NUCLEOTIDE SEQUENCE [LARGE SCALE GENOMIC DNA]</scope>
    <source>
        <strain evidence="1 2">DSM 25527</strain>
    </source>
</reference>
<sequence length="93" mass="10353">MFSLLRQAQNVEIGSSRRSVHGTAQGLARRAMLMPFSSIYPWQHKAQRDLEARLFAQVEAATFPCVDTKAALASNGGSFKPIDYRIERTGRAL</sequence>
<keyword evidence="2" id="KW-1185">Reference proteome</keyword>
<comment type="caution">
    <text evidence="1">The sequence shown here is derived from an EMBL/GenBank/DDBJ whole genome shotgun (WGS) entry which is preliminary data.</text>
</comment>
<accession>A0A397PDF7</accession>
<dbReference type="Proteomes" id="UP000266568">
    <property type="component" value="Unassembled WGS sequence"/>
</dbReference>
<dbReference type="EMBL" id="QXDC01000002">
    <property type="protein sequence ID" value="RIA47008.1"/>
    <property type="molecule type" value="Genomic_DNA"/>
</dbReference>
<dbReference type="OrthoDB" id="283514at2"/>
<dbReference type="AlphaFoldDB" id="A0A397PDF7"/>
<gene>
    <name evidence="1" type="ORF">DFR49_1573</name>
</gene>
<protein>
    <submittedName>
        <fullName evidence="1">Uncharacterized protein</fullName>
    </submittedName>
</protein>
<dbReference type="RefSeq" id="WP_147373670.1">
    <property type="nucleotide sequence ID" value="NZ_QXDC01000002.1"/>
</dbReference>
<name>A0A397PDF7_9SPHN</name>
<evidence type="ECO:0000313" key="2">
    <source>
        <dbReference type="Proteomes" id="UP000266568"/>
    </source>
</evidence>
<proteinExistence type="predicted"/>